<evidence type="ECO:0000313" key="1">
    <source>
        <dbReference type="EMBL" id="KAK4228656.1"/>
    </source>
</evidence>
<name>A0AAN7BSH4_9PEZI</name>
<evidence type="ECO:0000313" key="2">
    <source>
        <dbReference type="Proteomes" id="UP001301958"/>
    </source>
</evidence>
<keyword evidence="2" id="KW-1185">Reference proteome</keyword>
<accession>A0AAN7BSH4</accession>
<proteinExistence type="predicted"/>
<reference evidence="1" key="1">
    <citation type="journal article" date="2023" name="Mol. Phylogenet. Evol.">
        <title>Genome-scale phylogeny and comparative genomics of the fungal order Sordariales.</title>
        <authorList>
            <person name="Hensen N."/>
            <person name="Bonometti L."/>
            <person name="Westerberg I."/>
            <person name="Brannstrom I.O."/>
            <person name="Guillou S."/>
            <person name="Cros-Aarteil S."/>
            <person name="Calhoun S."/>
            <person name="Haridas S."/>
            <person name="Kuo A."/>
            <person name="Mondo S."/>
            <person name="Pangilinan J."/>
            <person name="Riley R."/>
            <person name="LaButti K."/>
            <person name="Andreopoulos B."/>
            <person name="Lipzen A."/>
            <person name="Chen C."/>
            <person name="Yan M."/>
            <person name="Daum C."/>
            <person name="Ng V."/>
            <person name="Clum A."/>
            <person name="Steindorff A."/>
            <person name="Ohm R.A."/>
            <person name="Martin F."/>
            <person name="Silar P."/>
            <person name="Natvig D.O."/>
            <person name="Lalanne C."/>
            <person name="Gautier V."/>
            <person name="Ament-Velasquez S.L."/>
            <person name="Kruys A."/>
            <person name="Hutchinson M.I."/>
            <person name="Powell A.J."/>
            <person name="Barry K."/>
            <person name="Miller A.N."/>
            <person name="Grigoriev I.V."/>
            <person name="Debuchy R."/>
            <person name="Gladieux P."/>
            <person name="Hiltunen Thoren M."/>
            <person name="Johannesson H."/>
        </authorList>
    </citation>
    <scope>NUCLEOTIDE SEQUENCE</scope>
    <source>
        <strain evidence="1">CBS 990.96</strain>
    </source>
</reference>
<gene>
    <name evidence="1" type="ORF">QBC38DRAFT_523528</name>
</gene>
<comment type="caution">
    <text evidence="1">The sequence shown here is derived from an EMBL/GenBank/DDBJ whole genome shotgun (WGS) entry which is preliminary data.</text>
</comment>
<protein>
    <submittedName>
        <fullName evidence="1">Uncharacterized protein</fullName>
    </submittedName>
</protein>
<dbReference type="Proteomes" id="UP001301958">
    <property type="component" value="Unassembled WGS sequence"/>
</dbReference>
<dbReference type="EMBL" id="MU865316">
    <property type="protein sequence ID" value="KAK4228656.1"/>
    <property type="molecule type" value="Genomic_DNA"/>
</dbReference>
<sequence>MFLADALDRNLAGAGLNEVTKHCLRLRVLGKKTIASYLFDLAKYERNLKAAHPFLARRSNFDGCIGVYQLVKGVFAEVKAGKDDLLLFQLYRTGSQYPVRTSGRNKTEKAGVLKMSFAMSMRDLIPRGVGGNNRMDVQDFELVFRRKDETSGMFGEFVWALGMSARLSGKGLKSLLKGDHCADDYSRLEYWTKLYVTTSFLAD</sequence>
<reference evidence="1" key="2">
    <citation type="submission" date="2023-05" db="EMBL/GenBank/DDBJ databases">
        <authorList>
            <consortium name="Lawrence Berkeley National Laboratory"/>
            <person name="Steindorff A."/>
            <person name="Hensen N."/>
            <person name="Bonometti L."/>
            <person name="Westerberg I."/>
            <person name="Brannstrom I.O."/>
            <person name="Guillou S."/>
            <person name="Cros-Aarteil S."/>
            <person name="Calhoun S."/>
            <person name="Haridas S."/>
            <person name="Kuo A."/>
            <person name="Mondo S."/>
            <person name="Pangilinan J."/>
            <person name="Riley R."/>
            <person name="Labutti K."/>
            <person name="Andreopoulos B."/>
            <person name="Lipzen A."/>
            <person name="Chen C."/>
            <person name="Yanf M."/>
            <person name="Daum C."/>
            <person name="Ng V."/>
            <person name="Clum A."/>
            <person name="Ohm R."/>
            <person name="Martin F."/>
            <person name="Silar P."/>
            <person name="Natvig D."/>
            <person name="Lalanne C."/>
            <person name="Gautier V."/>
            <person name="Ament-Velasquez S.L."/>
            <person name="Kruys A."/>
            <person name="Hutchinson M.I."/>
            <person name="Powell A.J."/>
            <person name="Barry K."/>
            <person name="Miller A.N."/>
            <person name="Grigoriev I.V."/>
            <person name="Debuchy R."/>
            <person name="Gladieux P."/>
            <person name="Thoren M.H."/>
            <person name="Johannesson H."/>
        </authorList>
    </citation>
    <scope>NUCLEOTIDE SEQUENCE</scope>
    <source>
        <strain evidence="1">CBS 990.96</strain>
    </source>
</reference>
<dbReference type="AlphaFoldDB" id="A0AAN7BSH4"/>
<organism evidence="1 2">
    <name type="scientific">Podospora fimiseda</name>
    <dbReference type="NCBI Taxonomy" id="252190"/>
    <lineage>
        <taxon>Eukaryota</taxon>
        <taxon>Fungi</taxon>
        <taxon>Dikarya</taxon>
        <taxon>Ascomycota</taxon>
        <taxon>Pezizomycotina</taxon>
        <taxon>Sordariomycetes</taxon>
        <taxon>Sordariomycetidae</taxon>
        <taxon>Sordariales</taxon>
        <taxon>Podosporaceae</taxon>
        <taxon>Podospora</taxon>
    </lineage>
</organism>